<dbReference type="OrthoDB" id="9807209at2"/>
<organism evidence="1 2">
    <name type="scientific">Sphingobacterium psychroaquaticum</name>
    <dbReference type="NCBI Taxonomy" id="561061"/>
    <lineage>
        <taxon>Bacteria</taxon>
        <taxon>Pseudomonadati</taxon>
        <taxon>Bacteroidota</taxon>
        <taxon>Sphingobacteriia</taxon>
        <taxon>Sphingobacteriales</taxon>
        <taxon>Sphingobacteriaceae</taxon>
        <taxon>Sphingobacterium</taxon>
    </lineage>
</organism>
<dbReference type="Pfam" id="PF13692">
    <property type="entry name" value="Glyco_trans_1_4"/>
    <property type="match status" value="1"/>
</dbReference>
<evidence type="ECO:0000313" key="1">
    <source>
        <dbReference type="EMBL" id="SMG39957.1"/>
    </source>
</evidence>
<dbReference type="SUPFAM" id="SSF53756">
    <property type="entry name" value="UDP-Glycosyltransferase/glycogen phosphorylase"/>
    <property type="match status" value="1"/>
</dbReference>
<sequence length="407" mass="47018">MQKVLFIGLVWPEPQSSAAGSRIRQLIQTFLDSGASVVFACAASKSDYSFPLETLAVRELPIALNDSKVDAQFKAENPDIVIFDRFMVEEQYGWRIREQCPKALTILDTEDLHFLRKARQEAWKTGEAPDYYNDTAKREIASILRTDLSLIISQEEIRILTDTFNIDGSILYYLPFLEETLEEMHLGRWNSYETRKDFMFIGNFIHEPNWRTIQYLKTTIWPILRKELPGVALHIYGAYASEKVYQLHQPKENFFIMDRAEDAQETMAKYRVLLAPIPFGAGIKGKFIDAMQSGTPSITSRVGAEDMTLDDQWNGFITDATDEFVAYAKHLYSDPQAWNAAQKRGQTIHNRLFSKTQHTRDFLQTITTLQSKISTHRQKNFMGQILNTQAHNSLKYMSLWIEEKNKK</sequence>
<keyword evidence="1" id="KW-0808">Transferase</keyword>
<reference evidence="1 2" key="1">
    <citation type="submission" date="2017-04" db="EMBL/GenBank/DDBJ databases">
        <authorList>
            <person name="Afonso C.L."/>
            <person name="Miller P.J."/>
            <person name="Scott M.A."/>
            <person name="Spackman E."/>
            <person name="Goraichik I."/>
            <person name="Dimitrov K.M."/>
            <person name="Suarez D.L."/>
            <person name="Swayne D.E."/>
        </authorList>
    </citation>
    <scope>NUCLEOTIDE SEQUENCE [LARGE SCALE GENOMIC DNA]</scope>
    <source>
        <strain evidence="1 2">DSM 22418</strain>
    </source>
</reference>
<keyword evidence="2" id="KW-1185">Reference proteome</keyword>
<evidence type="ECO:0000313" key="2">
    <source>
        <dbReference type="Proteomes" id="UP000192980"/>
    </source>
</evidence>
<dbReference type="STRING" id="561061.SAMN05660862_2839"/>
<dbReference type="RefSeq" id="WP_085473560.1">
    <property type="nucleotide sequence ID" value="NZ_FXAU01000005.1"/>
</dbReference>
<name>A0A1X7KFD0_9SPHI</name>
<proteinExistence type="predicted"/>
<dbReference type="Gene3D" id="3.40.50.2000">
    <property type="entry name" value="Glycogen Phosphorylase B"/>
    <property type="match status" value="1"/>
</dbReference>
<protein>
    <submittedName>
        <fullName evidence="1">Glycosyltransferase involved in cell wall bisynthesis</fullName>
    </submittedName>
</protein>
<dbReference type="EMBL" id="FXAU01000005">
    <property type="protein sequence ID" value="SMG39957.1"/>
    <property type="molecule type" value="Genomic_DNA"/>
</dbReference>
<dbReference type="Proteomes" id="UP000192980">
    <property type="component" value="Unassembled WGS sequence"/>
</dbReference>
<dbReference type="GO" id="GO:0016740">
    <property type="term" value="F:transferase activity"/>
    <property type="evidence" value="ECO:0007669"/>
    <property type="project" value="UniProtKB-KW"/>
</dbReference>
<dbReference type="AlphaFoldDB" id="A0A1X7KFD0"/>
<gene>
    <name evidence="1" type="ORF">SAMN05660862_2839</name>
</gene>
<accession>A0A1X7KFD0</accession>